<dbReference type="EMBL" id="JBHSAX010000010">
    <property type="protein sequence ID" value="MFC3962586.1"/>
    <property type="molecule type" value="Genomic_DNA"/>
</dbReference>
<dbReference type="InterPro" id="IPR000572">
    <property type="entry name" value="OxRdtase_Mopterin-bd_dom"/>
</dbReference>
<keyword evidence="1" id="KW-1133">Transmembrane helix</keyword>
<protein>
    <submittedName>
        <fullName evidence="3">Molybdopterin-dependent oxidoreductase</fullName>
    </submittedName>
</protein>
<evidence type="ECO:0000313" key="4">
    <source>
        <dbReference type="Proteomes" id="UP001595696"/>
    </source>
</evidence>
<dbReference type="SUPFAM" id="SSF56524">
    <property type="entry name" value="Oxidoreductase molybdopterin-binding domain"/>
    <property type="match status" value="1"/>
</dbReference>
<evidence type="ECO:0000313" key="3">
    <source>
        <dbReference type="EMBL" id="MFC3962586.1"/>
    </source>
</evidence>
<keyword evidence="1" id="KW-0812">Transmembrane</keyword>
<dbReference type="Proteomes" id="UP001595696">
    <property type="component" value="Unassembled WGS sequence"/>
</dbReference>
<feature type="domain" description="Oxidoreductase molybdopterin-binding" evidence="2">
    <location>
        <begin position="258"/>
        <end position="406"/>
    </location>
</feature>
<dbReference type="InterPro" id="IPR014756">
    <property type="entry name" value="Ig_E-set"/>
</dbReference>
<keyword evidence="1" id="KW-0472">Membrane</keyword>
<evidence type="ECO:0000256" key="1">
    <source>
        <dbReference type="SAM" id="Phobius"/>
    </source>
</evidence>
<comment type="caution">
    <text evidence="3">The sequence shown here is derived from an EMBL/GenBank/DDBJ whole genome shotgun (WGS) entry which is preliminary data.</text>
</comment>
<dbReference type="RefSeq" id="WP_378612357.1">
    <property type="nucleotide sequence ID" value="NZ_JBHSAX010000010.1"/>
</dbReference>
<feature type="transmembrane region" description="Helical" evidence="1">
    <location>
        <begin position="182"/>
        <end position="204"/>
    </location>
</feature>
<name>A0ABV8DSL4_9NOCA</name>
<accession>A0ABV8DSL4</accession>
<dbReference type="SUPFAM" id="SSF81296">
    <property type="entry name" value="E set domains"/>
    <property type="match status" value="1"/>
</dbReference>
<dbReference type="InterPro" id="IPR036374">
    <property type="entry name" value="OxRdtase_Mopterin-bd_sf"/>
</dbReference>
<dbReference type="Gene3D" id="2.60.40.650">
    <property type="match status" value="1"/>
</dbReference>
<dbReference type="Pfam" id="PF17957">
    <property type="entry name" value="Big_7"/>
    <property type="match status" value="1"/>
</dbReference>
<keyword evidence="4" id="KW-1185">Reference proteome</keyword>
<dbReference type="Pfam" id="PF00174">
    <property type="entry name" value="Oxidored_molyb"/>
    <property type="match status" value="1"/>
</dbReference>
<gene>
    <name evidence="3" type="ORF">ACFO0B_11370</name>
</gene>
<organism evidence="3 4">
    <name type="scientific">Nocardia jiangsuensis</name>
    <dbReference type="NCBI Taxonomy" id="1691563"/>
    <lineage>
        <taxon>Bacteria</taxon>
        <taxon>Bacillati</taxon>
        <taxon>Actinomycetota</taxon>
        <taxon>Actinomycetes</taxon>
        <taxon>Mycobacteriales</taxon>
        <taxon>Nocardiaceae</taxon>
        <taxon>Nocardia</taxon>
    </lineage>
</organism>
<feature type="transmembrane region" description="Helical" evidence="1">
    <location>
        <begin position="87"/>
        <end position="104"/>
    </location>
</feature>
<proteinExistence type="predicted"/>
<feature type="transmembrane region" description="Helical" evidence="1">
    <location>
        <begin position="63"/>
        <end position="82"/>
    </location>
</feature>
<sequence length="531" mass="54757">MIARAAAGIAAGVVTLGTAELLAGVLNQEGSPLRVLGDAVVEHAPRGLREWAIETFGTADKGVLVISMLVVAVLVSAVAGVLGRAGAVVLAVLGVGVAWLAVAAAGVFAAVPTVVGVAAGIWVLLWAVDRLRTTGGGDSGVAGGEPTGEAGAVGAPVRERPGRVVAGETAGSSARFAERRRVLRGLALATGAGIVAGLAGRALGALRADVSGERAGIALPPPREPLPDTPFGADLRTPGITPYLTPNADFYRIDTAITVPQVSIEDWSLRIHGMVEREITLRWGDLASRPAVERLTTLACVSNPVGGDLIGNARWLGYRLDALLAEARPLPGADMVLSHSADGWTAGSPLGALTDGRDALLAIGMNGEPLPVAHGYPARLVVPGLYGYVSATKWVTELEVTRFDRATAYWTKLGWAAEGPIKTGTRIDTPAASARLKPGRVSVAGVAWAQHRGIAAVEVQVDDGPWEQARLAADVSVDTWRQWVYEWNATSGPHTLRARATDGMGVVQTAEVAAAIPNGASGYPATFVRVG</sequence>
<dbReference type="PANTHER" id="PTHR19372">
    <property type="entry name" value="SULFITE REDUCTASE"/>
    <property type="match status" value="1"/>
</dbReference>
<reference evidence="4" key="1">
    <citation type="journal article" date="2019" name="Int. J. Syst. Evol. Microbiol.">
        <title>The Global Catalogue of Microorganisms (GCM) 10K type strain sequencing project: providing services to taxonomists for standard genome sequencing and annotation.</title>
        <authorList>
            <consortium name="The Broad Institute Genomics Platform"/>
            <consortium name="The Broad Institute Genome Sequencing Center for Infectious Disease"/>
            <person name="Wu L."/>
            <person name="Ma J."/>
        </authorList>
    </citation>
    <scope>NUCLEOTIDE SEQUENCE [LARGE SCALE GENOMIC DNA]</scope>
    <source>
        <strain evidence="4">CGMCC 4.7330</strain>
    </source>
</reference>
<feature type="transmembrane region" description="Helical" evidence="1">
    <location>
        <begin position="110"/>
        <end position="128"/>
    </location>
</feature>
<evidence type="ECO:0000259" key="2">
    <source>
        <dbReference type="Pfam" id="PF00174"/>
    </source>
</evidence>
<dbReference type="Gene3D" id="3.90.420.10">
    <property type="entry name" value="Oxidoreductase, molybdopterin-binding domain"/>
    <property type="match status" value="1"/>
</dbReference>
<dbReference type="PANTHER" id="PTHR19372:SF7">
    <property type="entry name" value="SULFITE OXIDASE, MITOCHONDRIAL"/>
    <property type="match status" value="1"/>
</dbReference>